<dbReference type="EMBL" id="GG749527">
    <property type="protein sequence ID" value="KMW68897.1"/>
    <property type="molecule type" value="Genomic_DNA"/>
</dbReference>
<proteinExistence type="predicted"/>
<name>A0A0J9ES67_AJEDA</name>
<gene>
    <name evidence="1" type="ORF">BDDG_13112</name>
</gene>
<organism evidence="1">
    <name type="scientific">Ajellomyces dermatitidis (strain ATCC 18188 / CBS 674.68)</name>
    <name type="common">Blastomyces dermatitidis</name>
    <dbReference type="NCBI Taxonomy" id="653446"/>
    <lineage>
        <taxon>Eukaryota</taxon>
        <taxon>Fungi</taxon>
        <taxon>Dikarya</taxon>
        <taxon>Ascomycota</taxon>
        <taxon>Pezizomycotina</taxon>
        <taxon>Eurotiomycetes</taxon>
        <taxon>Eurotiomycetidae</taxon>
        <taxon>Onygenales</taxon>
        <taxon>Ajellomycetaceae</taxon>
        <taxon>Blastomyces</taxon>
    </lineage>
</organism>
<protein>
    <submittedName>
        <fullName evidence="1">Uncharacterized protein</fullName>
    </submittedName>
</protein>
<reference evidence="1" key="1">
    <citation type="submission" date="2010-03" db="EMBL/GenBank/DDBJ databases">
        <title>Annotation of Blastomyces dermatitidis strain ATCC 18188.</title>
        <authorList>
            <consortium name="The Broad Institute Genome Sequencing Platform"/>
            <consortium name="Broad Institute Genome Sequencing Center for Infectious Disease."/>
            <person name="Cuomo C."/>
            <person name="Klein B."/>
            <person name="Sullivan T."/>
            <person name="Heitman J."/>
            <person name="Young S."/>
            <person name="Zeng Q."/>
            <person name="Gargeya S."/>
            <person name="Alvarado L."/>
            <person name="Berlin A.M."/>
            <person name="Chapman S.B."/>
            <person name="Chen Z."/>
            <person name="Freedman E."/>
            <person name="Gellesch M."/>
            <person name="Goldberg J."/>
            <person name="Griggs A."/>
            <person name="Gujja S."/>
            <person name="Heilman E."/>
            <person name="Heiman D."/>
            <person name="Howarth C."/>
            <person name="Mehta T."/>
            <person name="Neiman D."/>
            <person name="Pearson M."/>
            <person name="Roberts A."/>
            <person name="Saif S."/>
            <person name="Shea T."/>
            <person name="Shenoy N."/>
            <person name="Sisk P."/>
            <person name="Stolte C."/>
            <person name="Sykes S."/>
            <person name="White J."/>
            <person name="Yandava C."/>
            <person name="Haas B."/>
            <person name="Nusbaum C."/>
            <person name="Birren B."/>
        </authorList>
    </citation>
    <scope>NUCLEOTIDE SEQUENCE</scope>
    <source>
        <strain evidence="1">ATCC 18188</strain>
    </source>
</reference>
<dbReference type="AlphaFoldDB" id="A0A0J9ES67"/>
<sequence>MSFLLTVTAVAKKQSHLDMSDMPVTSEFSSRLRTTCFTRQLIDRMITHYKKTSDLQDETEISFHQSMKFDDETTEKLQNKEKQS</sequence>
<evidence type="ECO:0000313" key="1">
    <source>
        <dbReference type="EMBL" id="KMW68897.1"/>
    </source>
</evidence>
<dbReference type="Proteomes" id="UP000007802">
    <property type="component" value="Unassembled WGS sequence"/>
</dbReference>
<dbReference type="OrthoDB" id="4190831at2759"/>
<accession>A0A0J9ES67</accession>